<dbReference type="RefSeq" id="WP_259479532.1">
    <property type="nucleotide sequence ID" value="NZ_BAAAQY010000005.1"/>
</dbReference>
<dbReference type="InterPro" id="IPR022492">
    <property type="entry name" value="Phosphomutase_MSMEG4193_put"/>
</dbReference>
<dbReference type="PANTHER" id="PTHR46517:SF1">
    <property type="entry name" value="FRUCTOSE-2,6-BISPHOSPHATASE TIGAR"/>
    <property type="match status" value="1"/>
</dbReference>
<organism evidence="3 4">
    <name type="scientific">Herbiconiux moechotypicola</name>
    <dbReference type="NCBI Taxonomy" id="637393"/>
    <lineage>
        <taxon>Bacteria</taxon>
        <taxon>Bacillati</taxon>
        <taxon>Actinomycetota</taxon>
        <taxon>Actinomycetes</taxon>
        <taxon>Micrococcales</taxon>
        <taxon>Microbacteriaceae</taxon>
        <taxon>Herbiconiux</taxon>
    </lineage>
</organism>
<evidence type="ECO:0000313" key="4">
    <source>
        <dbReference type="Proteomes" id="UP001500929"/>
    </source>
</evidence>
<dbReference type="CDD" id="cd07067">
    <property type="entry name" value="HP_PGM_like"/>
    <property type="match status" value="1"/>
</dbReference>
<comment type="caution">
    <text evidence="3">The sequence shown here is derived from an EMBL/GenBank/DDBJ whole genome shotgun (WGS) entry which is preliminary data.</text>
</comment>
<name>A0ABN3DLI5_9MICO</name>
<dbReference type="SUPFAM" id="SSF53254">
    <property type="entry name" value="Phosphoglycerate mutase-like"/>
    <property type="match status" value="1"/>
</dbReference>
<dbReference type="PANTHER" id="PTHR46517">
    <property type="entry name" value="FRUCTOSE-2,6-BISPHOSPHATASE TIGAR"/>
    <property type="match status" value="1"/>
</dbReference>
<proteinExistence type="predicted"/>
<reference evidence="3 4" key="1">
    <citation type="journal article" date="2019" name="Int. J. Syst. Evol. Microbiol.">
        <title>The Global Catalogue of Microorganisms (GCM) 10K type strain sequencing project: providing services to taxonomists for standard genome sequencing and annotation.</title>
        <authorList>
            <consortium name="The Broad Institute Genomics Platform"/>
            <consortium name="The Broad Institute Genome Sequencing Center for Infectious Disease"/>
            <person name="Wu L."/>
            <person name="Ma J."/>
        </authorList>
    </citation>
    <scope>NUCLEOTIDE SEQUENCE [LARGE SCALE GENOMIC DNA]</scope>
    <source>
        <strain evidence="3 4">JCM 16117</strain>
    </source>
</reference>
<evidence type="ECO:0000256" key="2">
    <source>
        <dbReference type="SAM" id="MobiDB-lite"/>
    </source>
</evidence>
<dbReference type="NCBIfam" id="TIGR03848">
    <property type="entry name" value="MSMEG_4193"/>
    <property type="match status" value="1"/>
</dbReference>
<evidence type="ECO:0000313" key="3">
    <source>
        <dbReference type="EMBL" id="GAA2235432.1"/>
    </source>
</evidence>
<sequence>MATLLLIRHGRTTANAGGLLAGRTPGVELDEIGRRQVRATGERLAGVRLAGIVTSPLERCVQTAQAILAQQPVDGADGLELGLEFDDRLLECDYGDWQGNALKTLSADPLWATVQAQPSAVVFPGGESMAGMQARAVAAVREHDAAVEAAHGHEAVWAAVSHGDIIKAVLADALGMHLDLFQRISVGPASVSVVRYGPKRPDVVAMNTEAGPLDWLTASSPGPEEVVGGGDIARPQTAARP</sequence>
<evidence type="ECO:0000256" key="1">
    <source>
        <dbReference type="ARBA" id="ARBA00022801"/>
    </source>
</evidence>
<dbReference type="SMART" id="SM00855">
    <property type="entry name" value="PGAM"/>
    <property type="match status" value="1"/>
</dbReference>
<dbReference type="InterPro" id="IPR029033">
    <property type="entry name" value="His_PPase_superfam"/>
</dbReference>
<feature type="region of interest" description="Disordered" evidence="2">
    <location>
        <begin position="217"/>
        <end position="241"/>
    </location>
</feature>
<accession>A0ABN3DLI5</accession>
<dbReference type="EMBL" id="BAAAQY010000005">
    <property type="protein sequence ID" value="GAA2235432.1"/>
    <property type="molecule type" value="Genomic_DNA"/>
</dbReference>
<dbReference type="Proteomes" id="UP001500929">
    <property type="component" value="Unassembled WGS sequence"/>
</dbReference>
<keyword evidence="4" id="KW-1185">Reference proteome</keyword>
<protein>
    <submittedName>
        <fullName evidence="3">Histidine phosphatase family protein</fullName>
    </submittedName>
</protein>
<dbReference type="InterPro" id="IPR051695">
    <property type="entry name" value="Phosphoglycerate_Mutase"/>
</dbReference>
<dbReference type="InterPro" id="IPR013078">
    <property type="entry name" value="His_Pase_superF_clade-1"/>
</dbReference>
<dbReference type="Pfam" id="PF00300">
    <property type="entry name" value="His_Phos_1"/>
    <property type="match status" value="1"/>
</dbReference>
<dbReference type="Gene3D" id="3.40.50.1240">
    <property type="entry name" value="Phosphoglycerate mutase-like"/>
    <property type="match status" value="1"/>
</dbReference>
<gene>
    <name evidence="3" type="ORF">GCM10009851_20570</name>
</gene>
<keyword evidence="1" id="KW-0378">Hydrolase</keyword>